<protein>
    <submittedName>
        <fullName evidence="3">Uncharacterized protein</fullName>
    </submittedName>
</protein>
<feature type="coiled-coil region" evidence="1">
    <location>
        <begin position="118"/>
        <end position="159"/>
    </location>
</feature>
<proteinExistence type="predicted"/>
<organism evidence="3 4">
    <name type="scientific">Tanacetum coccineum</name>
    <dbReference type="NCBI Taxonomy" id="301880"/>
    <lineage>
        <taxon>Eukaryota</taxon>
        <taxon>Viridiplantae</taxon>
        <taxon>Streptophyta</taxon>
        <taxon>Embryophyta</taxon>
        <taxon>Tracheophyta</taxon>
        <taxon>Spermatophyta</taxon>
        <taxon>Magnoliopsida</taxon>
        <taxon>eudicotyledons</taxon>
        <taxon>Gunneridae</taxon>
        <taxon>Pentapetalae</taxon>
        <taxon>asterids</taxon>
        <taxon>campanulids</taxon>
        <taxon>Asterales</taxon>
        <taxon>Asteraceae</taxon>
        <taxon>Asteroideae</taxon>
        <taxon>Anthemideae</taxon>
        <taxon>Anthemidinae</taxon>
        <taxon>Tanacetum</taxon>
    </lineage>
</organism>
<sequence>MTTLPFVDTHNLVAFLDKLAKSEGFEQIVDFLMASSIRYALTVNPIIYTLCIQQFWATFKVKTDNGEKHKPRKLKKKDTQIPQSSVPSDNIADEAINEENVPTHSNDPLLSGEDRLKLEEMMALCTNLQNRVLDLEHTKTTQALEIDRLKRRVKKLEKKQRSRTYELRRLYKGRKIHDIDADEDITLDSTHFDTDLDMFGVHDLDMFGVHNFDTDFDTEEPVVNASTTASTILVSVAKYLSDVDMTLAQALAELKNAKPKTVTTAATTTTTDVTRTKAKGLAIQEQEQASSSKDKGKGIMVEEPLKMKKKDQVLFDEQEAIRLQAQFDEEARIVREKEEANAALIAQCNDIQDKKRRKHFVAKREEERRNRPPTKAQQRSIMCTYLKNMAGWKPKDLKTKSFANVQELFDKAMKRVNISVDMDTELVGGSEVRAEGSKTIAQESSLKRAGDELEQDKSKKQKLDEKVEVEVDDAKEAEELKQCLEVVPDDEDDVTIDATPLSVKIAIVDYKIYQEGKKSFFQIIRADGKTQMYLTFTKILKNFDREDLEVLWRIVKARFKKTEPVNYMDTFLHLNLKTLFEHHVEDSIWKNQQGLVEVLNWIFFILCGVHYVTRRPHHTLSIGLKECTHITKHYITSDFDDGEALSVIECEMALTS</sequence>
<keyword evidence="1" id="KW-0175">Coiled coil</keyword>
<dbReference type="Proteomes" id="UP001151760">
    <property type="component" value="Unassembled WGS sequence"/>
</dbReference>
<accession>A0ABQ5I9J5</accession>
<evidence type="ECO:0000256" key="2">
    <source>
        <dbReference type="SAM" id="MobiDB-lite"/>
    </source>
</evidence>
<comment type="caution">
    <text evidence="3">The sequence shown here is derived from an EMBL/GenBank/DDBJ whole genome shotgun (WGS) entry which is preliminary data.</text>
</comment>
<reference evidence="3" key="1">
    <citation type="journal article" date="2022" name="Int. J. Mol. Sci.">
        <title>Draft Genome of Tanacetum Coccineum: Genomic Comparison of Closely Related Tanacetum-Family Plants.</title>
        <authorList>
            <person name="Yamashiro T."/>
            <person name="Shiraishi A."/>
            <person name="Nakayama K."/>
            <person name="Satake H."/>
        </authorList>
    </citation>
    <scope>NUCLEOTIDE SEQUENCE</scope>
</reference>
<reference evidence="3" key="2">
    <citation type="submission" date="2022-01" db="EMBL/GenBank/DDBJ databases">
        <authorList>
            <person name="Yamashiro T."/>
            <person name="Shiraishi A."/>
            <person name="Satake H."/>
            <person name="Nakayama K."/>
        </authorList>
    </citation>
    <scope>NUCLEOTIDE SEQUENCE</scope>
</reference>
<name>A0ABQ5I9J5_9ASTR</name>
<gene>
    <name evidence="3" type="ORF">Tco_1091495</name>
</gene>
<feature type="region of interest" description="Disordered" evidence="2">
    <location>
        <begin position="67"/>
        <end position="90"/>
    </location>
</feature>
<keyword evidence="4" id="KW-1185">Reference proteome</keyword>
<evidence type="ECO:0000256" key="1">
    <source>
        <dbReference type="SAM" id="Coils"/>
    </source>
</evidence>
<feature type="coiled-coil region" evidence="1">
    <location>
        <begin position="446"/>
        <end position="480"/>
    </location>
</feature>
<evidence type="ECO:0000313" key="3">
    <source>
        <dbReference type="EMBL" id="GJT95977.1"/>
    </source>
</evidence>
<dbReference type="EMBL" id="BQNB010020441">
    <property type="protein sequence ID" value="GJT95977.1"/>
    <property type="molecule type" value="Genomic_DNA"/>
</dbReference>
<evidence type="ECO:0000313" key="4">
    <source>
        <dbReference type="Proteomes" id="UP001151760"/>
    </source>
</evidence>